<gene>
    <name evidence="2" type="ORF">VP01_302g3</name>
</gene>
<protein>
    <submittedName>
        <fullName evidence="2">Uncharacterized protein</fullName>
    </submittedName>
</protein>
<dbReference type="Proteomes" id="UP000037035">
    <property type="component" value="Unassembled WGS sequence"/>
</dbReference>
<comment type="caution">
    <text evidence="2">The sequence shown here is derived from an EMBL/GenBank/DDBJ whole genome shotgun (WGS) entry which is preliminary data.</text>
</comment>
<evidence type="ECO:0000313" key="3">
    <source>
        <dbReference type="Proteomes" id="UP000037035"/>
    </source>
</evidence>
<accession>A0A0L6V1W3</accession>
<feature type="region of interest" description="Disordered" evidence="1">
    <location>
        <begin position="107"/>
        <end position="133"/>
    </location>
</feature>
<dbReference type="AlphaFoldDB" id="A0A0L6V1W3"/>
<keyword evidence="3" id="KW-1185">Reference proteome</keyword>
<name>A0A0L6V1W3_9BASI</name>
<proteinExistence type="predicted"/>
<sequence length="194" mass="20899">MLAPPHFESCQPQKRLSLARKSWSTSARLAALAAQTPTKSIEELFPAPYHHYLPMYERYAAQVLPPQSGISKLPLATENLWAGSVLGARVLEEDWADKSRFGGRCRGKMGRRSARGVQKLRSGGTEERGRSRGGRIGVVLQGVEIGGDLGLRELNGSGEGPSWGWGDAGVLVQKNELEAVLDACALQGKTCSTA</sequence>
<evidence type="ECO:0000313" key="2">
    <source>
        <dbReference type="EMBL" id="KNZ54140.1"/>
    </source>
</evidence>
<dbReference type="EMBL" id="LAVV01007980">
    <property type="protein sequence ID" value="KNZ54140.1"/>
    <property type="molecule type" value="Genomic_DNA"/>
</dbReference>
<evidence type="ECO:0000256" key="1">
    <source>
        <dbReference type="SAM" id="MobiDB-lite"/>
    </source>
</evidence>
<reference evidence="2 3" key="1">
    <citation type="submission" date="2015-08" db="EMBL/GenBank/DDBJ databases">
        <title>Next Generation Sequencing and Analysis of the Genome of Puccinia sorghi L Schw, the Causal Agent of Maize Common Rust.</title>
        <authorList>
            <person name="Rochi L."/>
            <person name="Burguener G."/>
            <person name="Darino M."/>
            <person name="Turjanski A."/>
            <person name="Kreff E."/>
            <person name="Dieguez M.J."/>
            <person name="Sacco F."/>
        </authorList>
    </citation>
    <scope>NUCLEOTIDE SEQUENCE [LARGE SCALE GENOMIC DNA]</scope>
    <source>
        <strain evidence="2 3">RO10H11247</strain>
    </source>
</reference>
<organism evidence="2 3">
    <name type="scientific">Puccinia sorghi</name>
    <dbReference type="NCBI Taxonomy" id="27349"/>
    <lineage>
        <taxon>Eukaryota</taxon>
        <taxon>Fungi</taxon>
        <taxon>Dikarya</taxon>
        <taxon>Basidiomycota</taxon>
        <taxon>Pucciniomycotina</taxon>
        <taxon>Pucciniomycetes</taxon>
        <taxon>Pucciniales</taxon>
        <taxon>Pucciniaceae</taxon>
        <taxon>Puccinia</taxon>
    </lineage>
</organism>
<dbReference type="VEuPathDB" id="FungiDB:VP01_302g3"/>